<dbReference type="Gramene" id="OB06G18660.1">
    <property type="protein sequence ID" value="OB06G18660.1"/>
    <property type="gene ID" value="OB06G18660"/>
</dbReference>
<dbReference type="AlphaFoldDB" id="J3MCX2"/>
<organism evidence="2">
    <name type="scientific">Oryza brachyantha</name>
    <name type="common">malo sina</name>
    <dbReference type="NCBI Taxonomy" id="4533"/>
    <lineage>
        <taxon>Eukaryota</taxon>
        <taxon>Viridiplantae</taxon>
        <taxon>Streptophyta</taxon>
        <taxon>Embryophyta</taxon>
        <taxon>Tracheophyta</taxon>
        <taxon>Spermatophyta</taxon>
        <taxon>Magnoliopsida</taxon>
        <taxon>Liliopsida</taxon>
        <taxon>Poales</taxon>
        <taxon>Poaceae</taxon>
        <taxon>BOP clade</taxon>
        <taxon>Oryzoideae</taxon>
        <taxon>Oryzeae</taxon>
        <taxon>Oryzinae</taxon>
        <taxon>Oryza</taxon>
    </lineage>
</organism>
<keyword evidence="3" id="KW-1185">Reference proteome</keyword>
<evidence type="ECO:0000256" key="1">
    <source>
        <dbReference type="SAM" id="MobiDB-lite"/>
    </source>
</evidence>
<reference evidence="2" key="1">
    <citation type="journal article" date="2013" name="Nat. Commun.">
        <title>Whole-genome sequencing of Oryza brachyantha reveals mechanisms underlying Oryza genome evolution.</title>
        <authorList>
            <person name="Chen J."/>
            <person name="Huang Q."/>
            <person name="Gao D."/>
            <person name="Wang J."/>
            <person name="Lang Y."/>
            <person name="Liu T."/>
            <person name="Li B."/>
            <person name="Bai Z."/>
            <person name="Luis Goicoechea J."/>
            <person name="Liang C."/>
            <person name="Chen C."/>
            <person name="Zhang W."/>
            <person name="Sun S."/>
            <person name="Liao Y."/>
            <person name="Zhang X."/>
            <person name="Yang L."/>
            <person name="Song C."/>
            <person name="Wang M."/>
            <person name="Shi J."/>
            <person name="Liu G."/>
            <person name="Liu J."/>
            <person name="Zhou H."/>
            <person name="Zhou W."/>
            <person name="Yu Q."/>
            <person name="An N."/>
            <person name="Chen Y."/>
            <person name="Cai Q."/>
            <person name="Wang B."/>
            <person name="Liu B."/>
            <person name="Min J."/>
            <person name="Huang Y."/>
            <person name="Wu H."/>
            <person name="Li Z."/>
            <person name="Zhang Y."/>
            <person name="Yin Y."/>
            <person name="Song W."/>
            <person name="Jiang J."/>
            <person name="Jackson S.A."/>
            <person name="Wing R.A."/>
            <person name="Wang J."/>
            <person name="Chen M."/>
        </authorList>
    </citation>
    <scope>NUCLEOTIDE SEQUENCE [LARGE SCALE GENOMIC DNA]</scope>
    <source>
        <strain evidence="2">cv. IRGC 101232</strain>
    </source>
</reference>
<feature type="region of interest" description="Disordered" evidence="1">
    <location>
        <begin position="1"/>
        <end position="55"/>
    </location>
</feature>
<name>J3MCX2_ORYBR</name>
<dbReference type="HOGENOM" id="CLU_3035594_0_0_1"/>
<evidence type="ECO:0000313" key="2">
    <source>
        <dbReference type="EnsemblPlants" id="OB06G18660.1"/>
    </source>
</evidence>
<dbReference type="EnsemblPlants" id="OB06G18660.1">
    <property type="protein sequence ID" value="OB06G18660.1"/>
    <property type="gene ID" value="OB06G18660"/>
</dbReference>
<dbReference type="Proteomes" id="UP000006038">
    <property type="component" value="Chromosome 6"/>
</dbReference>
<protein>
    <submittedName>
        <fullName evidence="2">Uncharacterized protein</fullName>
    </submittedName>
</protein>
<proteinExistence type="predicted"/>
<evidence type="ECO:0000313" key="3">
    <source>
        <dbReference type="Proteomes" id="UP000006038"/>
    </source>
</evidence>
<sequence length="55" mass="5266">MATNDINMFNAGKRVGDGNGGGNVRGGNDNGGAVNGGGCDGGNLGGSTRSTTFFA</sequence>
<reference evidence="2" key="2">
    <citation type="submission" date="2013-04" db="UniProtKB">
        <authorList>
            <consortium name="EnsemblPlants"/>
        </authorList>
    </citation>
    <scope>IDENTIFICATION</scope>
</reference>
<feature type="compositionally biased region" description="Gly residues" evidence="1">
    <location>
        <begin position="17"/>
        <end position="45"/>
    </location>
</feature>
<accession>J3MCX2</accession>